<dbReference type="Pfam" id="PF26550">
    <property type="entry name" value="Tricorn_2nd"/>
    <property type="match status" value="1"/>
</dbReference>
<keyword evidence="3 7" id="KW-0963">Cytoplasm</keyword>
<dbReference type="Pfam" id="PF26549">
    <property type="entry name" value="Tricorn_N"/>
    <property type="match status" value="1"/>
</dbReference>
<dbReference type="InterPro" id="IPR036034">
    <property type="entry name" value="PDZ_sf"/>
</dbReference>
<evidence type="ECO:0000313" key="10">
    <source>
        <dbReference type="EMBL" id="GGK34025.1"/>
    </source>
</evidence>
<dbReference type="Proteomes" id="UP000647587">
    <property type="component" value="Unassembled WGS sequence"/>
</dbReference>
<proteinExistence type="inferred from homology"/>
<sequence>MTSMPLTETLLLRQPALSADHLAFVYAGDLWLSSHDGGNVRRLTASPGHKHSPYFSPDGRFLAFSGHDDGPASVYVVPVKGGTPRRLTFHPGDDFMRGWTPDGQVLFASARETIAARVRRLYTLPLEGGHPTALPMPMAERGAYSPDGRQLAYTPYPEPFWSWKRYRGGMTVPVRLLDLGSLDEQDVPHENASDTFPCWLGDSLYFLSDRRGVMNVWRHVPGLASAEQVTFHDDFDVRSLTSGAGRLAYEQGGRVHLLTPGEAPETLTISITADLPNTRARYVKAAEHVTAFNLSPTGARAVFAARGEVLTMPAGKGDHRNLTGTPGVCERDPVWSPDGQAVAYLSDASGEYRLVVADQRGAVRRSYTLGETPSFYYSPVWSPDGTRIAFTDKALNLAYLVLETGGVVRVDTDTYDHPVRSLDPAWSPDGQWLTYTRRLPNHLRAVFVHDVAGGRSHQLSDGMSDAISARFSRDGRLLYFAASVNYGLNTGWLDMSSYDRPVTRSLYVAVLRRDDPSPLAPQSDEEPAARPPEATAGDADSPEPVRIDLDGLGQRIVALPVAPGEYSRLETAEGRVFYLERDRTAQVTPEQTAETHTLQAWDTEARATCEFTRKVSDYRVSADGKKLIYASGQPATYAVVSVTKSPKPEDGRLDLDALEVRVDPRAEWAQIYEEAVRIHRDFFYDPGMHGLDWAAIAQRHRAFLPHVGHREDLNFLLAELAGELVVGHAYVNGGDLSRGPAARVGLLGADYEVVDGRYRFQRILSGLNWNPDLRAPLTEPGVNVREGEYLLAVNGRPLHAPDSVHALFEQTADRVTELRVSPTPDDADARTVTVRPVDDERRLRLRAWIEENRRRVDELSGGRVAYVYMADTARVGYEAFNRYYFSQLDRQAVVLDERFNGGGSVADYVVDLLDRPLLSYWATREGRPFASPNASIFGPKAMVINELAGSGGDALPHFFRRRGLGTIVGKRTWGGLIGIYDYPPLIDGGVVTSPRLAIFSPEGEWEVENVGVAPDIEVELSTKFAAQGRDPQLERAVEQVLADLAVNPPRAVPRPGSDPRAVRDEGASEERPQSG</sequence>
<dbReference type="PIRSF" id="PIRSF036421">
    <property type="entry name" value="Tricorn_protease"/>
    <property type="match status" value="1"/>
</dbReference>
<keyword evidence="6 7" id="KW-0720">Serine protease</keyword>
<protein>
    <recommendedName>
        <fullName evidence="7">Tricorn protease homolog</fullName>
        <ecNumber evidence="7">3.4.21.-</ecNumber>
    </recommendedName>
</protein>
<comment type="similarity">
    <text evidence="2 7">Belongs to the peptidase S41B family.</text>
</comment>
<dbReference type="Pfam" id="PF14685">
    <property type="entry name" value="PDZ_Tricorn"/>
    <property type="match status" value="1"/>
</dbReference>
<dbReference type="GO" id="GO:0006508">
    <property type="term" value="P:proteolysis"/>
    <property type="evidence" value="ECO:0007669"/>
    <property type="project" value="UniProtKB-KW"/>
</dbReference>
<evidence type="ECO:0000256" key="3">
    <source>
        <dbReference type="ARBA" id="ARBA00022490"/>
    </source>
</evidence>
<name>A0ABQ2EYW4_9DEIO</name>
<dbReference type="EC" id="3.4.21.-" evidence="7"/>
<reference evidence="11" key="1">
    <citation type="journal article" date="2019" name="Int. J. Syst. Evol. Microbiol.">
        <title>The Global Catalogue of Microorganisms (GCM) 10K type strain sequencing project: providing services to taxonomists for standard genome sequencing and annotation.</title>
        <authorList>
            <consortium name="The Broad Institute Genomics Platform"/>
            <consortium name="The Broad Institute Genome Sequencing Center for Infectious Disease"/>
            <person name="Wu L."/>
            <person name="Ma J."/>
        </authorList>
    </citation>
    <scope>NUCLEOTIDE SEQUENCE [LARGE SCALE GENOMIC DNA]</scope>
    <source>
        <strain evidence="11">JCM 30331</strain>
    </source>
</reference>
<feature type="domain" description="Tail specific protease" evidence="9">
    <location>
        <begin position="829"/>
        <end position="1019"/>
    </location>
</feature>
<feature type="region of interest" description="Disordered" evidence="8">
    <location>
        <begin position="1044"/>
        <end position="1075"/>
    </location>
</feature>
<feature type="compositionally biased region" description="Basic and acidic residues" evidence="8">
    <location>
        <begin position="1060"/>
        <end position="1075"/>
    </location>
</feature>
<dbReference type="SUPFAM" id="SSF82171">
    <property type="entry name" value="DPP6 N-terminal domain-like"/>
    <property type="match status" value="1"/>
</dbReference>
<gene>
    <name evidence="10" type="ORF">GCM10008955_30120</name>
</gene>
<dbReference type="SUPFAM" id="SSF50156">
    <property type="entry name" value="PDZ domain-like"/>
    <property type="match status" value="1"/>
</dbReference>
<evidence type="ECO:0000256" key="5">
    <source>
        <dbReference type="ARBA" id="ARBA00022801"/>
    </source>
</evidence>
<feature type="region of interest" description="Disordered" evidence="8">
    <location>
        <begin position="515"/>
        <end position="547"/>
    </location>
</feature>
<dbReference type="RefSeq" id="WP_189010259.1">
    <property type="nucleotide sequence ID" value="NZ_BMPP01000013.1"/>
</dbReference>
<dbReference type="InterPro" id="IPR028204">
    <property type="entry name" value="Tricorn_C1"/>
</dbReference>
<dbReference type="CDD" id="cd07562">
    <property type="entry name" value="Peptidase_S41_TRI"/>
    <property type="match status" value="1"/>
</dbReference>
<dbReference type="EMBL" id="BMPP01000013">
    <property type="protein sequence ID" value="GGK34025.1"/>
    <property type="molecule type" value="Genomic_DNA"/>
</dbReference>
<evidence type="ECO:0000313" key="11">
    <source>
        <dbReference type="Proteomes" id="UP000647587"/>
    </source>
</evidence>
<evidence type="ECO:0000256" key="4">
    <source>
        <dbReference type="ARBA" id="ARBA00022670"/>
    </source>
</evidence>
<dbReference type="Pfam" id="PF03572">
    <property type="entry name" value="Peptidase_S41"/>
    <property type="match status" value="1"/>
</dbReference>
<comment type="caution">
    <text evidence="10">The sequence shown here is derived from an EMBL/GenBank/DDBJ whole genome shotgun (WGS) entry which is preliminary data.</text>
</comment>
<dbReference type="InterPro" id="IPR012393">
    <property type="entry name" value="Tricorn_protease"/>
</dbReference>
<dbReference type="Gene3D" id="2.30.42.10">
    <property type="match status" value="1"/>
</dbReference>
<dbReference type="SUPFAM" id="SSF52096">
    <property type="entry name" value="ClpP/crotonase"/>
    <property type="match status" value="1"/>
</dbReference>
<evidence type="ECO:0000256" key="7">
    <source>
        <dbReference type="PIRNR" id="PIRNR036421"/>
    </source>
</evidence>
<dbReference type="Gene3D" id="2.130.10.10">
    <property type="entry name" value="YVTN repeat-like/Quinoprotein amine dehydrogenase"/>
    <property type="match status" value="1"/>
</dbReference>
<dbReference type="InterPro" id="IPR029414">
    <property type="entry name" value="Tricorn_PDZ"/>
</dbReference>
<dbReference type="SMART" id="SM00245">
    <property type="entry name" value="TSPc"/>
    <property type="match status" value="1"/>
</dbReference>
<evidence type="ECO:0000259" key="9">
    <source>
        <dbReference type="SMART" id="SM00245"/>
    </source>
</evidence>
<dbReference type="InterPro" id="IPR029045">
    <property type="entry name" value="ClpP/crotonase-like_dom_sf"/>
</dbReference>
<keyword evidence="5 7" id="KW-0378">Hydrolase</keyword>
<evidence type="ECO:0000256" key="8">
    <source>
        <dbReference type="SAM" id="MobiDB-lite"/>
    </source>
</evidence>
<organism evidence="10 11">
    <name type="scientific">Deinococcus malanensis</name>
    <dbReference type="NCBI Taxonomy" id="1706855"/>
    <lineage>
        <taxon>Bacteria</taxon>
        <taxon>Thermotogati</taxon>
        <taxon>Deinococcota</taxon>
        <taxon>Deinococci</taxon>
        <taxon>Deinococcales</taxon>
        <taxon>Deinococcaceae</taxon>
        <taxon>Deinococcus</taxon>
    </lineage>
</organism>
<dbReference type="Gene3D" id="3.90.226.10">
    <property type="entry name" value="2-enoyl-CoA Hydratase, Chain A, domain 1"/>
    <property type="match status" value="1"/>
</dbReference>
<keyword evidence="11" id="KW-1185">Reference proteome</keyword>
<keyword evidence="4 7" id="KW-0645">Protease</keyword>
<dbReference type="Gene3D" id="3.30.750.44">
    <property type="match status" value="1"/>
</dbReference>
<accession>A0ABQ2EYW4</accession>
<comment type="function">
    <text evidence="7">Degrades oligopeptides.</text>
</comment>
<dbReference type="GO" id="GO:0008233">
    <property type="term" value="F:peptidase activity"/>
    <property type="evidence" value="ECO:0007669"/>
    <property type="project" value="UniProtKB-KW"/>
</dbReference>
<evidence type="ECO:0000256" key="2">
    <source>
        <dbReference type="ARBA" id="ARBA00008524"/>
    </source>
</evidence>
<dbReference type="InterPro" id="IPR015943">
    <property type="entry name" value="WD40/YVTN_repeat-like_dom_sf"/>
</dbReference>
<dbReference type="InterPro" id="IPR005151">
    <property type="entry name" value="Tail-specific_protease"/>
</dbReference>
<dbReference type="PANTHER" id="PTHR43253:SF1">
    <property type="entry name" value="TRICORN PROTEASE HOMOLOG 2-RELATED"/>
    <property type="match status" value="1"/>
</dbReference>
<evidence type="ECO:0000256" key="6">
    <source>
        <dbReference type="ARBA" id="ARBA00022825"/>
    </source>
</evidence>
<evidence type="ECO:0000256" key="1">
    <source>
        <dbReference type="ARBA" id="ARBA00004496"/>
    </source>
</evidence>
<comment type="subcellular location">
    <subcellularLocation>
        <location evidence="1 7">Cytoplasm</location>
    </subcellularLocation>
</comment>
<dbReference type="PANTHER" id="PTHR43253">
    <property type="entry name" value="TRICORN PROTEASE HOMOLOG 2-RELATED"/>
    <property type="match status" value="1"/>
</dbReference>
<dbReference type="Pfam" id="PF14684">
    <property type="entry name" value="Tricorn_C1"/>
    <property type="match status" value="1"/>
</dbReference>
<dbReference type="Gene3D" id="2.120.10.60">
    <property type="entry name" value="Tricorn protease N-terminal domain"/>
    <property type="match status" value="1"/>
</dbReference>